<organism evidence="2 3">
    <name type="scientific">Allosaccharopolyspora coralli</name>
    <dbReference type="NCBI Taxonomy" id="2665642"/>
    <lineage>
        <taxon>Bacteria</taxon>
        <taxon>Bacillati</taxon>
        <taxon>Actinomycetota</taxon>
        <taxon>Actinomycetes</taxon>
        <taxon>Pseudonocardiales</taxon>
        <taxon>Pseudonocardiaceae</taxon>
        <taxon>Allosaccharopolyspora</taxon>
    </lineage>
</organism>
<evidence type="ECO:0000313" key="3">
    <source>
        <dbReference type="Proteomes" id="UP000371041"/>
    </source>
</evidence>
<dbReference type="KEGG" id="sace:GIY23_08205"/>
<feature type="region of interest" description="Disordered" evidence="1">
    <location>
        <begin position="1"/>
        <end position="43"/>
    </location>
</feature>
<name>A0A5Q3QL51_9PSEU</name>
<dbReference type="EMBL" id="CP045929">
    <property type="protein sequence ID" value="QGK72139.1"/>
    <property type="molecule type" value="Genomic_DNA"/>
</dbReference>
<dbReference type="Proteomes" id="UP000371041">
    <property type="component" value="Chromosome"/>
</dbReference>
<keyword evidence="3" id="KW-1185">Reference proteome</keyword>
<proteinExistence type="predicted"/>
<reference evidence="3" key="1">
    <citation type="submission" date="2019-11" db="EMBL/GenBank/DDBJ databases">
        <title>The complete genome sequence of Saccharopolyspora sp. E2A.</title>
        <authorList>
            <person name="Zhang G."/>
        </authorList>
    </citation>
    <scope>NUCLEOTIDE SEQUENCE [LARGE SCALE GENOMIC DNA]</scope>
    <source>
        <strain evidence="3">E2A</strain>
    </source>
</reference>
<protein>
    <submittedName>
        <fullName evidence="2">Uncharacterized protein</fullName>
    </submittedName>
</protein>
<accession>A0A5Q3QL51</accession>
<gene>
    <name evidence="2" type="ORF">GIY23_08205</name>
</gene>
<dbReference type="AlphaFoldDB" id="A0A5Q3QL51"/>
<sequence>MQTSTWPRPVGTPRELPPCRSRRDCRSLPAGSPAGTPGSLSYRPVGLIEVGTGAHGQRGTMALR</sequence>
<evidence type="ECO:0000256" key="1">
    <source>
        <dbReference type="SAM" id="MobiDB-lite"/>
    </source>
</evidence>
<evidence type="ECO:0000313" key="2">
    <source>
        <dbReference type="EMBL" id="QGK72139.1"/>
    </source>
</evidence>